<comment type="subcellular location">
    <subcellularLocation>
        <location evidence="17">Secreted</location>
    </subcellularLocation>
</comment>
<feature type="binding site" evidence="14">
    <location>
        <position position="105"/>
    </location>
    <ligand>
        <name>Ca(2+)</name>
        <dbReference type="ChEBI" id="CHEBI:29108"/>
        <label>1</label>
    </ligand>
</feature>
<evidence type="ECO:0000256" key="13">
    <source>
        <dbReference type="PIRSR" id="PIRSR600823-2"/>
    </source>
</evidence>
<keyword evidence="6 17" id="KW-0560">Oxidoreductase</keyword>
<keyword evidence="18" id="KW-1133">Transmembrane helix</keyword>
<reference evidence="21" key="1">
    <citation type="journal article" date="2014" name="Science">
        <title>Ancient hybridizations among the ancestral genomes of bread wheat.</title>
        <authorList>
            <consortium name="International Wheat Genome Sequencing Consortium,"/>
            <person name="Marcussen T."/>
            <person name="Sandve S.R."/>
            <person name="Heier L."/>
            <person name="Spannagl M."/>
            <person name="Pfeifer M."/>
            <person name="Jakobsen K.S."/>
            <person name="Wulff B.B."/>
            <person name="Steuernagel B."/>
            <person name="Mayer K.F."/>
            <person name="Olsen O.A."/>
        </authorList>
    </citation>
    <scope>NUCLEOTIDE SEQUENCE [LARGE SCALE GENOMIC DNA]</scope>
    <source>
        <strain evidence="21">cv. AL8/78</strain>
    </source>
</reference>
<keyword evidence="2 17" id="KW-0575">Peroxidase</keyword>
<name>A0A453ECJ1_AEGTS</name>
<evidence type="ECO:0000256" key="17">
    <source>
        <dbReference type="RuleBase" id="RU362060"/>
    </source>
</evidence>
<dbReference type="PRINTS" id="PR00461">
    <property type="entry name" value="PLPEROXIDASE"/>
</dbReference>
<reference evidence="20" key="3">
    <citation type="journal article" date="2017" name="Nature">
        <title>Genome sequence of the progenitor of the wheat D genome Aegilops tauschii.</title>
        <authorList>
            <person name="Luo M.C."/>
            <person name="Gu Y.Q."/>
            <person name="Puiu D."/>
            <person name="Wang H."/>
            <person name="Twardziok S.O."/>
            <person name="Deal K.R."/>
            <person name="Huo N."/>
            <person name="Zhu T."/>
            <person name="Wang L."/>
            <person name="Wang Y."/>
            <person name="McGuire P.E."/>
            <person name="Liu S."/>
            <person name="Long H."/>
            <person name="Ramasamy R.K."/>
            <person name="Rodriguez J.C."/>
            <person name="Van S.L."/>
            <person name="Yuan L."/>
            <person name="Wang Z."/>
            <person name="Xia Z."/>
            <person name="Xiao L."/>
            <person name="Anderson O.D."/>
            <person name="Ouyang S."/>
            <person name="Liang Y."/>
            <person name="Zimin A.V."/>
            <person name="Pertea G."/>
            <person name="Qi P."/>
            <person name="Bennetzen J.L."/>
            <person name="Dai X."/>
            <person name="Dawson M.W."/>
            <person name="Muller H.G."/>
            <person name="Kugler K."/>
            <person name="Rivarola-Duarte L."/>
            <person name="Spannagl M."/>
            <person name="Mayer K.F.X."/>
            <person name="Lu F.H."/>
            <person name="Bevan M.W."/>
            <person name="Leroy P."/>
            <person name="Li P."/>
            <person name="You F.M."/>
            <person name="Sun Q."/>
            <person name="Liu Z."/>
            <person name="Lyons E."/>
            <person name="Wicker T."/>
            <person name="Salzberg S.L."/>
            <person name="Devos K.M."/>
            <person name="Dvorak J."/>
        </authorList>
    </citation>
    <scope>NUCLEOTIDE SEQUENCE [LARGE SCALE GENOMIC DNA]</scope>
    <source>
        <strain evidence="20">cv. AL8/78</strain>
    </source>
</reference>
<feature type="binding site" description="axial binding residue" evidence="14">
    <location>
        <position position="226"/>
    </location>
    <ligand>
        <name>heme b</name>
        <dbReference type="ChEBI" id="CHEBI:60344"/>
    </ligand>
    <ligandPart>
        <name>Fe</name>
        <dbReference type="ChEBI" id="CHEBI:18248"/>
    </ligandPart>
</feature>
<reference evidence="20" key="5">
    <citation type="journal article" date="2021" name="G3 (Bethesda)">
        <title>Aegilops tauschii genome assembly Aet v5.0 features greater sequence contiguity and improved annotation.</title>
        <authorList>
            <person name="Wang L."/>
            <person name="Zhu T."/>
            <person name="Rodriguez J.C."/>
            <person name="Deal K.R."/>
            <person name="Dubcovsky J."/>
            <person name="McGuire P.E."/>
            <person name="Lux T."/>
            <person name="Spannagl M."/>
            <person name="Mayer K.F.X."/>
            <person name="Baldrich P."/>
            <person name="Meyers B.C."/>
            <person name="Huo N."/>
            <person name="Gu Y.Q."/>
            <person name="Zhou H."/>
            <person name="Devos K.M."/>
            <person name="Bennetzen J.L."/>
            <person name="Unver T."/>
            <person name="Budak H."/>
            <person name="Gulick P.J."/>
            <person name="Galiba G."/>
            <person name="Kalapos B."/>
            <person name="Nelson D.R."/>
            <person name="Li P."/>
            <person name="You F.M."/>
            <person name="Luo M.C."/>
            <person name="Dvorak J."/>
        </authorList>
    </citation>
    <scope>NUCLEOTIDE SEQUENCE [LARGE SCALE GENOMIC DNA]</scope>
    <source>
        <strain evidence="20">cv. AL8/78</strain>
    </source>
</reference>
<keyword evidence="17" id="KW-0964">Secreted</keyword>
<protein>
    <recommendedName>
        <fullName evidence="17">Peroxidase</fullName>
        <ecNumber evidence="17">1.11.1.7</ecNumber>
    </recommendedName>
</protein>
<feature type="disulfide bond" evidence="16">
    <location>
        <begin position="101"/>
        <end position="106"/>
    </location>
</feature>
<evidence type="ECO:0000256" key="15">
    <source>
        <dbReference type="PIRSR" id="PIRSR600823-4"/>
    </source>
</evidence>
<dbReference type="GO" id="GO:0042744">
    <property type="term" value="P:hydrogen peroxide catabolic process"/>
    <property type="evidence" value="ECO:0007669"/>
    <property type="project" value="UniProtKB-KW"/>
</dbReference>
<dbReference type="Pfam" id="PF00141">
    <property type="entry name" value="peroxidase"/>
    <property type="match status" value="1"/>
</dbReference>
<dbReference type="FunFam" id="1.10.420.10:FF:000006">
    <property type="entry name" value="Peroxidase"/>
    <property type="match status" value="1"/>
</dbReference>
<comment type="cofactor">
    <cofactor evidence="14 17">
        <name>Ca(2+)</name>
        <dbReference type="ChEBI" id="CHEBI:29108"/>
    </cofactor>
    <text evidence="14 17">Binds 2 calcium ions per subunit.</text>
</comment>
<evidence type="ECO:0000256" key="5">
    <source>
        <dbReference type="ARBA" id="ARBA00022837"/>
    </source>
</evidence>
<evidence type="ECO:0000256" key="8">
    <source>
        <dbReference type="ARBA" id="ARBA00023157"/>
    </source>
</evidence>
<comment type="cofactor">
    <cofactor evidence="14 17">
        <name>heme b</name>
        <dbReference type="ChEBI" id="CHEBI:60344"/>
    </cofactor>
    <text evidence="14 17">Binds 1 heme b (iron(II)-protoporphyrin IX) group per subunit.</text>
</comment>
<dbReference type="GO" id="GO:0140825">
    <property type="term" value="F:lactoperoxidase activity"/>
    <property type="evidence" value="ECO:0007669"/>
    <property type="project" value="UniProtKB-EC"/>
</dbReference>
<reference evidence="21" key="2">
    <citation type="journal article" date="2017" name="Nat. Plants">
        <title>The Aegilops tauschii genome reveals multiple impacts of transposons.</title>
        <authorList>
            <person name="Zhao G."/>
            <person name="Zou C."/>
            <person name="Li K."/>
            <person name="Wang K."/>
            <person name="Li T."/>
            <person name="Gao L."/>
            <person name="Zhang X."/>
            <person name="Wang H."/>
            <person name="Yang Z."/>
            <person name="Liu X."/>
            <person name="Jiang W."/>
            <person name="Mao L."/>
            <person name="Kong X."/>
            <person name="Jiao Y."/>
            <person name="Jia J."/>
        </authorList>
    </citation>
    <scope>NUCLEOTIDE SEQUENCE [LARGE SCALE GENOMIC DNA]</scope>
    <source>
        <strain evidence="21">cv. AL8/78</strain>
    </source>
</reference>
<evidence type="ECO:0000256" key="1">
    <source>
        <dbReference type="ARBA" id="ARBA00000189"/>
    </source>
</evidence>
<feature type="binding site" evidence="14">
    <location>
        <position position="283"/>
    </location>
    <ligand>
        <name>Ca(2+)</name>
        <dbReference type="ChEBI" id="CHEBI:29108"/>
        <label>2</label>
    </ligand>
</feature>
<feature type="binding site" evidence="13">
    <location>
        <position position="196"/>
    </location>
    <ligand>
        <name>substrate</name>
    </ligand>
</feature>
<keyword evidence="11 17" id="KW-0376">Hydrogen peroxide</keyword>
<dbReference type="InterPro" id="IPR010255">
    <property type="entry name" value="Haem_peroxidase_sf"/>
</dbReference>
<keyword evidence="21" id="KW-1185">Reference proteome</keyword>
<evidence type="ECO:0000256" key="9">
    <source>
        <dbReference type="ARBA" id="ARBA00023180"/>
    </source>
</evidence>
<keyword evidence="10" id="KW-0873">Pyrrolidone carboxylic acid</keyword>
<feature type="active site" description="Proton acceptor" evidence="12">
    <location>
        <position position="99"/>
    </location>
</feature>
<evidence type="ECO:0000313" key="21">
    <source>
        <dbReference type="Proteomes" id="UP000015105"/>
    </source>
</evidence>
<dbReference type="PROSITE" id="PS50873">
    <property type="entry name" value="PEROXIDASE_4"/>
    <property type="match status" value="1"/>
</dbReference>
<keyword evidence="3 17" id="KW-0349">Heme</keyword>
<keyword evidence="7 14" id="KW-0408">Iron</keyword>
<feature type="disulfide bond" evidence="16">
    <location>
        <begin position="233"/>
        <end position="262"/>
    </location>
</feature>
<keyword evidence="5 14" id="KW-0106">Calcium</keyword>
<dbReference type="InterPro" id="IPR033905">
    <property type="entry name" value="Secretory_peroxidase"/>
</dbReference>
<evidence type="ECO:0000256" key="18">
    <source>
        <dbReference type="SAM" id="Phobius"/>
    </source>
</evidence>
<keyword evidence="18" id="KW-0812">Transmembrane</keyword>
<evidence type="ECO:0000256" key="7">
    <source>
        <dbReference type="ARBA" id="ARBA00023004"/>
    </source>
</evidence>
<proteinExistence type="inferred from homology"/>
<dbReference type="AlphaFoldDB" id="A0A453ECJ1"/>
<evidence type="ECO:0000256" key="4">
    <source>
        <dbReference type="ARBA" id="ARBA00022723"/>
    </source>
</evidence>
<dbReference type="PRINTS" id="PR00458">
    <property type="entry name" value="PEROXIDASE"/>
</dbReference>
<feature type="disulfide bond" evidence="16">
    <location>
        <begin position="68"/>
        <end position="148"/>
    </location>
</feature>
<feature type="binding site" evidence="14">
    <location>
        <position position="107"/>
    </location>
    <ligand>
        <name>Ca(2+)</name>
        <dbReference type="ChEBI" id="CHEBI:29108"/>
        <label>1</label>
    </ligand>
</feature>
<dbReference type="InterPro" id="IPR019794">
    <property type="entry name" value="Peroxidases_AS"/>
</dbReference>
<evidence type="ECO:0000256" key="11">
    <source>
        <dbReference type="ARBA" id="ARBA00023324"/>
    </source>
</evidence>
<feature type="site" description="Transition state stabilizer" evidence="15">
    <location>
        <position position="95"/>
    </location>
</feature>
<dbReference type="EnsemblPlants" id="AET3Gv20295100.4">
    <property type="protein sequence ID" value="AET3Gv20295100.4"/>
    <property type="gene ID" value="AET3Gv20295100"/>
</dbReference>
<feature type="binding site" evidence="14">
    <location>
        <position position="103"/>
    </location>
    <ligand>
        <name>Ca(2+)</name>
        <dbReference type="ChEBI" id="CHEBI:29108"/>
        <label>1</label>
    </ligand>
</feature>
<dbReference type="InterPro" id="IPR000823">
    <property type="entry name" value="Peroxidase_pln"/>
</dbReference>
<dbReference type="CDD" id="cd00693">
    <property type="entry name" value="secretory_peroxidase"/>
    <property type="match status" value="1"/>
</dbReference>
<comment type="function">
    <text evidence="17">Removal of H(2)O(2), oxidation of toxic reductants, biosynthesis and degradation of lignin, suberization, auxin catabolism, response to environmental stresses such as wounding, pathogen attack and oxidative stress.</text>
</comment>
<dbReference type="Gramene" id="AET3Gv20295100.4">
    <property type="protein sequence ID" value="AET3Gv20295100.4"/>
    <property type="gene ID" value="AET3Gv20295100"/>
</dbReference>
<dbReference type="GO" id="GO:0020037">
    <property type="term" value="F:heme binding"/>
    <property type="evidence" value="ECO:0007669"/>
    <property type="project" value="UniProtKB-UniRule"/>
</dbReference>
<feature type="domain" description="Plant heme peroxidase family profile" evidence="19">
    <location>
        <begin position="58"/>
        <end position="358"/>
    </location>
</feature>
<keyword evidence="8 16" id="KW-1015">Disulfide bond</keyword>
<dbReference type="GO" id="GO:0046872">
    <property type="term" value="F:metal ion binding"/>
    <property type="evidence" value="ECO:0007669"/>
    <property type="project" value="UniProtKB-UniRule"/>
</dbReference>
<dbReference type="GO" id="GO:0005576">
    <property type="term" value="C:extracellular region"/>
    <property type="evidence" value="ECO:0007669"/>
    <property type="project" value="UniProtKB-SubCell"/>
</dbReference>
<dbReference type="InterPro" id="IPR002016">
    <property type="entry name" value="Haem_peroxidase"/>
</dbReference>
<dbReference type="PANTHER" id="PTHR31388:SF208">
    <property type="entry name" value="PEROXIDASE"/>
    <property type="match status" value="1"/>
</dbReference>
<feature type="transmembrane region" description="Helical" evidence="18">
    <location>
        <begin position="35"/>
        <end position="55"/>
    </location>
</feature>
<reference evidence="20" key="4">
    <citation type="submission" date="2019-03" db="UniProtKB">
        <authorList>
            <consortium name="EnsemblPlants"/>
        </authorList>
    </citation>
    <scope>IDENTIFICATION</scope>
</reference>
<keyword evidence="9" id="KW-0325">Glycoprotein</keyword>
<comment type="similarity">
    <text evidence="17">Belongs to the peroxidase family. Classical plant (class III) peroxidase subfamily.</text>
</comment>
<dbReference type="PANTHER" id="PTHR31388">
    <property type="entry name" value="PEROXIDASE 72-RELATED"/>
    <property type="match status" value="1"/>
</dbReference>
<dbReference type="Proteomes" id="UP000015105">
    <property type="component" value="Chromosome 3D"/>
</dbReference>
<feature type="binding site" evidence="14">
    <location>
        <position position="100"/>
    </location>
    <ligand>
        <name>Ca(2+)</name>
        <dbReference type="ChEBI" id="CHEBI:29108"/>
        <label>1</label>
    </ligand>
</feature>
<evidence type="ECO:0000256" key="10">
    <source>
        <dbReference type="ARBA" id="ARBA00023283"/>
    </source>
</evidence>
<feature type="binding site" evidence="14">
    <location>
        <position position="109"/>
    </location>
    <ligand>
        <name>Ca(2+)</name>
        <dbReference type="ChEBI" id="CHEBI:29108"/>
        <label>1</label>
    </ligand>
</feature>
<evidence type="ECO:0000256" key="2">
    <source>
        <dbReference type="ARBA" id="ARBA00022559"/>
    </source>
</evidence>
<keyword evidence="18" id="KW-0472">Membrane</keyword>
<accession>A0A453ECJ1</accession>
<comment type="catalytic activity">
    <reaction evidence="1 17">
        <text>2 a phenolic donor + H2O2 = 2 a phenolic radical donor + 2 H2O</text>
        <dbReference type="Rhea" id="RHEA:56136"/>
        <dbReference type="ChEBI" id="CHEBI:15377"/>
        <dbReference type="ChEBI" id="CHEBI:16240"/>
        <dbReference type="ChEBI" id="CHEBI:139520"/>
        <dbReference type="ChEBI" id="CHEBI:139521"/>
        <dbReference type="EC" id="1.11.1.7"/>
    </reaction>
</comment>
<dbReference type="SUPFAM" id="SSF48113">
    <property type="entry name" value="Heme-dependent peroxidases"/>
    <property type="match status" value="1"/>
</dbReference>
<feature type="binding site" evidence="14">
    <location>
        <position position="227"/>
    </location>
    <ligand>
        <name>Ca(2+)</name>
        <dbReference type="ChEBI" id="CHEBI:29108"/>
        <label>2</label>
    </ligand>
</feature>
<evidence type="ECO:0000256" key="6">
    <source>
        <dbReference type="ARBA" id="ARBA00023002"/>
    </source>
</evidence>
<feature type="binding site" evidence="14">
    <location>
        <position position="121"/>
    </location>
    <ligand>
        <name>Ca(2+)</name>
        <dbReference type="ChEBI" id="CHEBI:29108"/>
        <label>1</label>
    </ligand>
</feature>
<evidence type="ECO:0000313" key="20">
    <source>
        <dbReference type="EnsemblPlants" id="AET3Gv20295100.4"/>
    </source>
</evidence>
<sequence length="358" mass="37505">SPASVLNTSLSLQTRIFPSFFSCSFLKVCAVMGMLLARVAVAVVVLAAAAAVVAVDGQMSPAFYDATCPALQSVVRRGMAQAVQKEARMGASILRLFFHDCFVNGCDASVLLDDTANFTGEKNAGPNANSLRGYEVIDAIKAQVEASCKATVSCADIVALAARDAVSLLGGPSWTVQLGRRDGRSASQNAANTNLPPPDARLADLLTRFSDKGLDARALTALSGAHTVGWARCTTFRTHIYNDTGNAAVDAAFATQVRAKACPSAGGDGNLTPLELRAPAAFDNGYFQDLVARRVLLRSDQELYGSGVGNGSTDALVRAYAANATLFAVDFAAAMVRMGNLALTGKNGEVRLNCRRVN</sequence>
<evidence type="ECO:0000256" key="16">
    <source>
        <dbReference type="PIRSR" id="PIRSR600823-5"/>
    </source>
</evidence>
<dbReference type="Gene3D" id="1.10.520.10">
    <property type="match status" value="1"/>
</dbReference>
<dbReference type="Gene3D" id="1.10.420.10">
    <property type="entry name" value="Peroxidase, domain 2"/>
    <property type="match status" value="1"/>
</dbReference>
<evidence type="ECO:0000256" key="3">
    <source>
        <dbReference type="ARBA" id="ARBA00022617"/>
    </source>
</evidence>
<dbReference type="EC" id="1.11.1.7" evidence="17"/>
<evidence type="ECO:0000259" key="19">
    <source>
        <dbReference type="PROSITE" id="PS50873"/>
    </source>
</evidence>
<evidence type="ECO:0000256" key="14">
    <source>
        <dbReference type="PIRSR" id="PIRSR600823-3"/>
    </source>
</evidence>
<organism evidence="20 21">
    <name type="scientific">Aegilops tauschii subsp. strangulata</name>
    <name type="common">Goatgrass</name>
    <dbReference type="NCBI Taxonomy" id="200361"/>
    <lineage>
        <taxon>Eukaryota</taxon>
        <taxon>Viridiplantae</taxon>
        <taxon>Streptophyta</taxon>
        <taxon>Embryophyta</taxon>
        <taxon>Tracheophyta</taxon>
        <taxon>Spermatophyta</taxon>
        <taxon>Magnoliopsida</taxon>
        <taxon>Liliopsida</taxon>
        <taxon>Poales</taxon>
        <taxon>Poaceae</taxon>
        <taxon>BOP clade</taxon>
        <taxon>Pooideae</taxon>
        <taxon>Triticodae</taxon>
        <taxon>Triticeae</taxon>
        <taxon>Triticinae</taxon>
        <taxon>Aegilops</taxon>
    </lineage>
</organism>
<feature type="disulfide bond" evidence="16">
    <location>
        <begin position="154"/>
        <end position="354"/>
    </location>
</feature>
<keyword evidence="4 14" id="KW-0479">Metal-binding</keyword>
<evidence type="ECO:0000256" key="12">
    <source>
        <dbReference type="PIRSR" id="PIRSR600823-1"/>
    </source>
</evidence>
<dbReference type="GO" id="GO:0006979">
    <property type="term" value="P:response to oxidative stress"/>
    <property type="evidence" value="ECO:0007669"/>
    <property type="project" value="UniProtKB-UniRule"/>
</dbReference>
<dbReference type="FunFam" id="1.10.520.10:FF:000001">
    <property type="entry name" value="Peroxidase"/>
    <property type="match status" value="1"/>
</dbReference>
<dbReference type="PROSITE" id="PS00436">
    <property type="entry name" value="PEROXIDASE_2"/>
    <property type="match status" value="1"/>
</dbReference>